<evidence type="ECO:0000313" key="2">
    <source>
        <dbReference type="EMBL" id="GGG97593.1"/>
    </source>
</evidence>
<dbReference type="EMBL" id="BMFS01000004">
    <property type="protein sequence ID" value="GGG97593.1"/>
    <property type="molecule type" value="Genomic_DNA"/>
</dbReference>
<dbReference type="InterPro" id="IPR000182">
    <property type="entry name" value="GNAT_dom"/>
</dbReference>
<comment type="caution">
    <text evidence="2">The sequence shown here is derived from an EMBL/GenBank/DDBJ whole genome shotgun (WGS) entry which is preliminary data.</text>
</comment>
<reference evidence="3" key="1">
    <citation type="journal article" date="2019" name="Int. J. Syst. Evol. Microbiol.">
        <title>The Global Catalogue of Microorganisms (GCM) 10K type strain sequencing project: providing services to taxonomists for standard genome sequencing and annotation.</title>
        <authorList>
            <consortium name="The Broad Institute Genomics Platform"/>
            <consortium name="The Broad Institute Genome Sequencing Center for Infectious Disease"/>
            <person name="Wu L."/>
            <person name="Ma J."/>
        </authorList>
    </citation>
    <scope>NUCLEOTIDE SEQUENCE [LARGE SCALE GENOMIC DNA]</scope>
    <source>
        <strain evidence="3">CGMCC 1.12766</strain>
    </source>
</reference>
<accession>A0ABQ1XMG7</accession>
<dbReference type="Pfam" id="PF00583">
    <property type="entry name" value="Acetyltransf_1"/>
    <property type="match status" value="1"/>
</dbReference>
<dbReference type="Proteomes" id="UP000648722">
    <property type="component" value="Unassembled WGS sequence"/>
</dbReference>
<dbReference type="RefSeq" id="WP_188451619.1">
    <property type="nucleotide sequence ID" value="NZ_BMFS01000004.1"/>
</dbReference>
<sequence>MTITIIEGDAVRALGGGLAELCVAAFDTFDPAYLTGRLAHVSDPCAVLARNEEGTLTGFKLGYRRGGSLFYSWLGAVHPDARRQGLACAMMVRQHDWAARAGYRQVETRTRAANTAMIVLNLKSGFVITGFETDRHGTGVVTQRKMLA</sequence>
<dbReference type="PROSITE" id="PS51186">
    <property type="entry name" value="GNAT"/>
    <property type="match status" value="1"/>
</dbReference>
<keyword evidence="3" id="KW-1185">Reference proteome</keyword>
<dbReference type="SUPFAM" id="SSF55729">
    <property type="entry name" value="Acyl-CoA N-acyltransferases (Nat)"/>
    <property type="match status" value="1"/>
</dbReference>
<proteinExistence type="predicted"/>
<organism evidence="2 3">
    <name type="scientific">Glycocaulis albus</name>
    <dbReference type="NCBI Taxonomy" id="1382801"/>
    <lineage>
        <taxon>Bacteria</taxon>
        <taxon>Pseudomonadati</taxon>
        <taxon>Pseudomonadota</taxon>
        <taxon>Alphaproteobacteria</taxon>
        <taxon>Maricaulales</taxon>
        <taxon>Maricaulaceae</taxon>
        <taxon>Glycocaulis</taxon>
    </lineage>
</organism>
<feature type="domain" description="N-acetyltransferase" evidence="1">
    <location>
        <begin position="3"/>
        <end position="147"/>
    </location>
</feature>
<name>A0ABQ1XMG7_9PROT</name>
<gene>
    <name evidence="2" type="ORF">GCM10007420_11670</name>
</gene>
<protein>
    <recommendedName>
        <fullName evidence="1">N-acetyltransferase domain-containing protein</fullName>
    </recommendedName>
</protein>
<dbReference type="CDD" id="cd04301">
    <property type="entry name" value="NAT_SF"/>
    <property type="match status" value="1"/>
</dbReference>
<dbReference type="InterPro" id="IPR016181">
    <property type="entry name" value="Acyl_CoA_acyltransferase"/>
</dbReference>
<evidence type="ECO:0000313" key="3">
    <source>
        <dbReference type="Proteomes" id="UP000648722"/>
    </source>
</evidence>
<evidence type="ECO:0000259" key="1">
    <source>
        <dbReference type="PROSITE" id="PS51186"/>
    </source>
</evidence>
<dbReference type="Gene3D" id="3.40.630.30">
    <property type="match status" value="1"/>
</dbReference>